<sequence length="236" mass="27985">MFPFHPFPRLPLELRQRIWAMAIEPRLVVVAHEDYIGRKRTPPPPLLGACSEARSFLLQHYYTKAFMSSDSAQYHYVDFEVDTIHLDQFELGKYPREQHWIQQLSIMGWNSELIFYKHGLHLEDMTVLKNVTIHDCESLNGDNEWWGAWDNFMEVNYFRDDPVPYSIRILGPRNVDVPEINRHNYLKVERDDRRRRVAANPDEYNEVSDSDDEPDGPDRFRLGWHHVKGCGCRSQQ</sequence>
<feature type="compositionally biased region" description="Acidic residues" evidence="1">
    <location>
        <begin position="203"/>
        <end position="215"/>
    </location>
</feature>
<dbReference type="EMBL" id="JAQQWI010000018">
    <property type="protein sequence ID" value="KAK8000935.1"/>
    <property type="molecule type" value="Genomic_DNA"/>
</dbReference>
<gene>
    <name evidence="3" type="ORF">PG991_013157</name>
</gene>
<evidence type="ECO:0000313" key="4">
    <source>
        <dbReference type="Proteomes" id="UP001396898"/>
    </source>
</evidence>
<name>A0ABR1R575_9PEZI</name>
<feature type="domain" description="2EXR" evidence="2">
    <location>
        <begin position="4"/>
        <end position="84"/>
    </location>
</feature>
<dbReference type="Pfam" id="PF20150">
    <property type="entry name" value="2EXR"/>
    <property type="match status" value="1"/>
</dbReference>
<dbReference type="Proteomes" id="UP001396898">
    <property type="component" value="Unassembled WGS sequence"/>
</dbReference>
<comment type="caution">
    <text evidence="3">The sequence shown here is derived from an EMBL/GenBank/DDBJ whole genome shotgun (WGS) entry which is preliminary data.</text>
</comment>
<dbReference type="PANTHER" id="PTHR35910">
    <property type="entry name" value="2EXR DOMAIN-CONTAINING PROTEIN"/>
    <property type="match status" value="1"/>
</dbReference>
<evidence type="ECO:0000256" key="1">
    <source>
        <dbReference type="SAM" id="MobiDB-lite"/>
    </source>
</evidence>
<evidence type="ECO:0000259" key="2">
    <source>
        <dbReference type="Pfam" id="PF20150"/>
    </source>
</evidence>
<reference evidence="3 4" key="1">
    <citation type="submission" date="2023-01" db="EMBL/GenBank/DDBJ databases">
        <title>Analysis of 21 Apiospora genomes using comparative genomics revels a genus with tremendous synthesis potential of carbohydrate active enzymes and secondary metabolites.</title>
        <authorList>
            <person name="Sorensen T."/>
        </authorList>
    </citation>
    <scope>NUCLEOTIDE SEQUENCE [LARGE SCALE GENOMIC DNA]</scope>
    <source>
        <strain evidence="3 4">CBS 20057</strain>
    </source>
</reference>
<proteinExistence type="predicted"/>
<keyword evidence="4" id="KW-1185">Reference proteome</keyword>
<organism evidence="3 4">
    <name type="scientific">Apiospora marii</name>
    <dbReference type="NCBI Taxonomy" id="335849"/>
    <lineage>
        <taxon>Eukaryota</taxon>
        <taxon>Fungi</taxon>
        <taxon>Dikarya</taxon>
        <taxon>Ascomycota</taxon>
        <taxon>Pezizomycotina</taxon>
        <taxon>Sordariomycetes</taxon>
        <taxon>Xylariomycetidae</taxon>
        <taxon>Amphisphaeriales</taxon>
        <taxon>Apiosporaceae</taxon>
        <taxon>Apiospora</taxon>
    </lineage>
</organism>
<accession>A0ABR1R575</accession>
<evidence type="ECO:0000313" key="3">
    <source>
        <dbReference type="EMBL" id="KAK8000935.1"/>
    </source>
</evidence>
<dbReference type="PANTHER" id="PTHR35910:SF1">
    <property type="entry name" value="2EXR DOMAIN-CONTAINING PROTEIN"/>
    <property type="match status" value="1"/>
</dbReference>
<protein>
    <recommendedName>
        <fullName evidence="2">2EXR domain-containing protein</fullName>
    </recommendedName>
</protein>
<dbReference type="InterPro" id="IPR045518">
    <property type="entry name" value="2EXR"/>
</dbReference>
<feature type="region of interest" description="Disordered" evidence="1">
    <location>
        <begin position="200"/>
        <end position="219"/>
    </location>
</feature>